<reference evidence="1" key="1">
    <citation type="submission" date="2023-03" db="EMBL/GenBank/DDBJ databases">
        <title>Massive genome expansion in bonnet fungi (Mycena s.s.) driven by repeated elements and novel gene families across ecological guilds.</title>
        <authorList>
            <consortium name="Lawrence Berkeley National Laboratory"/>
            <person name="Harder C.B."/>
            <person name="Miyauchi S."/>
            <person name="Viragh M."/>
            <person name="Kuo A."/>
            <person name="Thoen E."/>
            <person name="Andreopoulos B."/>
            <person name="Lu D."/>
            <person name="Skrede I."/>
            <person name="Drula E."/>
            <person name="Henrissat B."/>
            <person name="Morin E."/>
            <person name="Kohler A."/>
            <person name="Barry K."/>
            <person name="LaButti K."/>
            <person name="Morin E."/>
            <person name="Salamov A."/>
            <person name="Lipzen A."/>
            <person name="Mereny Z."/>
            <person name="Hegedus B."/>
            <person name="Baldrian P."/>
            <person name="Stursova M."/>
            <person name="Weitz H."/>
            <person name="Taylor A."/>
            <person name="Grigoriev I.V."/>
            <person name="Nagy L.G."/>
            <person name="Martin F."/>
            <person name="Kauserud H."/>
        </authorList>
    </citation>
    <scope>NUCLEOTIDE SEQUENCE</scope>
    <source>
        <strain evidence="1">CBHHK188m</strain>
    </source>
</reference>
<accession>A0AAD7MUD9</accession>
<proteinExistence type="predicted"/>
<organism evidence="1 2">
    <name type="scientific">Mycena maculata</name>
    <dbReference type="NCBI Taxonomy" id="230809"/>
    <lineage>
        <taxon>Eukaryota</taxon>
        <taxon>Fungi</taxon>
        <taxon>Dikarya</taxon>
        <taxon>Basidiomycota</taxon>
        <taxon>Agaricomycotina</taxon>
        <taxon>Agaricomycetes</taxon>
        <taxon>Agaricomycetidae</taxon>
        <taxon>Agaricales</taxon>
        <taxon>Marasmiineae</taxon>
        <taxon>Mycenaceae</taxon>
        <taxon>Mycena</taxon>
    </lineage>
</organism>
<comment type="caution">
    <text evidence="1">The sequence shown here is derived from an EMBL/GenBank/DDBJ whole genome shotgun (WGS) entry which is preliminary data.</text>
</comment>
<keyword evidence="2" id="KW-1185">Reference proteome</keyword>
<evidence type="ECO:0000313" key="1">
    <source>
        <dbReference type="EMBL" id="KAJ7732580.1"/>
    </source>
</evidence>
<dbReference type="Proteomes" id="UP001215280">
    <property type="component" value="Unassembled WGS sequence"/>
</dbReference>
<gene>
    <name evidence="1" type="ORF">DFH07DRAFT_990720</name>
</gene>
<dbReference type="AlphaFoldDB" id="A0AAD7MUD9"/>
<dbReference type="EMBL" id="JARJLG010000174">
    <property type="protein sequence ID" value="KAJ7732580.1"/>
    <property type="molecule type" value="Genomic_DNA"/>
</dbReference>
<evidence type="ECO:0000313" key="2">
    <source>
        <dbReference type="Proteomes" id="UP001215280"/>
    </source>
</evidence>
<sequence length="170" mass="19324">MSRGYIKPALLTAPILLPNLQSLVVALKSLTHPDIPFVSSNHHSDKSNHLAEIVDSVSRNIPYTKTLHVDVFHLNDEKMEDLRNYLPRFTGLVFLSFQWVDWTGHNWHPTWANAAGVAQTLGDLCPTLEACLMDRVAWRKMNEIWEPYPAADFWALSGLSRFEDGTPWGN</sequence>
<protein>
    <submittedName>
        <fullName evidence="1">Uncharacterized protein</fullName>
    </submittedName>
</protein>
<name>A0AAD7MUD9_9AGAR</name>